<dbReference type="SUPFAM" id="SSF47413">
    <property type="entry name" value="lambda repressor-like DNA-binding domains"/>
    <property type="match status" value="1"/>
</dbReference>
<protein>
    <recommendedName>
        <fullName evidence="1">HTH cro/C1-type domain-containing protein</fullName>
    </recommendedName>
</protein>
<proteinExistence type="predicted"/>
<keyword evidence="3" id="KW-1185">Reference proteome</keyword>
<dbReference type="Proteomes" id="UP000051735">
    <property type="component" value="Unassembled WGS sequence"/>
</dbReference>
<feature type="domain" description="HTH cro/C1-type" evidence="1">
    <location>
        <begin position="11"/>
        <end position="48"/>
    </location>
</feature>
<evidence type="ECO:0000313" key="3">
    <source>
        <dbReference type="Proteomes" id="UP000051735"/>
    </source>
</evidence>
<accession>A0ABR5PPM2</accession>
<organism evidence="2 3">
    <name type="scientific">Lactobacillus intestinalis DSM 6629</name>
    <dbReference type="NCBI Taxonomy" id="1423761"/>
    <lineage>
        <taxon>Bacteria</taxon>
        <taxon>Bacillati</taxon>
        <taxon>Bacillota</taxon>
        <taxon>Bacilli</taxon>
        <taxon>Lactobacillales</taxon>
        <taxon>Lactobacillaceae</taxon>
        <taxon>Lactobacillus</taxon>
    </lineage>
</organism>
<dbReference type="InterPro" id="IPR010982">
    <property type="entry name" value="Lambda_DNA-bd_dom_sf"/>
</dbReference>
<dbReference type="CDD" id="cd00093">
    <property type="entry name" value="HTH_XRE"/>
    <property type="match status" value="1"/>
</dbReference>
<comment type="caution">
    <text evidence="2">The sequence shown here is derived from an EMBL/GenBank/DDBJ whole genome shotgun (WGS) entry which is preliminary data.</text>
</comment>
<dbReference type="InterPro" id="IPR001387">
    <property type="entry name" value="Cro/C1-type_HTH"/>
</dbReference>
<reference evidence="2 3" key="1">
    <citation type="journal article" date="2015" name="Genome Announc.">
        <title>Expanding the biotechnology potential of lactobacilli through comparative genomics of 213 strains and associated genera.</title>
        <authorList>
            <person name="Sun Z."/>
            <person name="Harris H.M."/>
            <person name="McCann A."/>
            <person name="Guo C."/>
            <person name="Argimon S."/>
            <person name="Zhang W."/>
            <person name="Yang X."/>
            <person name="Jeffery I.B."/>
            <person name="Cooney J.C."/>
            <person name="Kagawa T.F."/>
            <person name="Liu W."/>
            <person name="Song Y."/>
            <person name="Salvetti E."/>
            <person name="Wrobel A."/>
            <person name="Rasinkangas P."/>
            <person name="Parkhill J."/>
            <person name="Rea M.C."/>
            <person name="O'Sullivan O."/>
            <person name="Ritari J."/>
            <person name="Douillard F.P."/>
            <person name="Paul Ross R."/>
            <person name="Yang R."/>
            <person name="Briner A.E."/>
            <person name="Felis G.E."/>
            <person name="de Vos W.M."/>
            <person name="Barrangou R."/>
            <person name="Klaenhammer T.R."/>
            <person name="Caufield P.W."/>
            <person name="Cui Y."/>
            <person name="Zhang H."/>
            <person name="O'Toole P.W."/>
        </authorList>
    </citation>
    <scope>NUCLEOTIDE SEQUENCE [LARGE SCALE GENOMIC DNA]</scope>
    <source>
        <strain evidence="2 3">DSM 6629</strain>
    </source>
</reference>
<gene>
    <name evidence="2" type="ORF">FC44_GL000452</name>
</gene>
<dbReference type="EMBL" id="AZGN01000052">
    <property type="protein sequence ID" value="KRM31753.1"/>
    <property type="molecule type" value="Genomic_DNA"/>
</dbReference>
<evidence type="ECO:0000313" key="2">
    <source>
        <dbReference type="EMBL" id="KRM31753.1"/>
    </source>
</evidence>
<dbReference type="PROSITE" id="PS50943">
    <property type="entry name" value="HTH_CROC1"/>
    <property type="match status" value="1"/>
</dbReference>
<name>A0ABR5PPM2_9LACO</name>
<dbReference type="Gene3D" id="1.10.260.40">
    <property type="entry name" value="lambda repressor-like DNA-binding domains"/>
    <property type="match status" value="1"/>
</dbReference>
<sequence length="113" mass="12705">MGWSRKRAISELNLPYQTYSNYELGKREPDIPIIAKLADKFNTTTDYLTGKSNDPRTLDEIIKGMGGLKSSSHSLEVDLAKDPVVLAYDGIPVSDEDKEIIEAVLERHNKKKI</sequence>
<dbReference type="Pfam" id="PF01381">
    <property type="entry name" value="HTH_3"/>
    <property type="match status" value="1"/>
</dbReference>
<evidence type="ECO:0000259" key="1">
    <source>
        <dbReference type="PROSITE" id="PS50943"/>
    </source>
</evidence>